<evidence type="ECO:0000313" key="2">
    <source>
        <dbReference type="Proteomes" id="UP000231501"/>
    </source>
</evidence>
<reference evidence="1 2" key="1">
    <citation type="submission" date="2017-11" db="EMBL/GenBank/DDBJ databases">
        <title>Draft genome sequence of Mitsuaria sp. HWN-4.</title>
        <authorList>
            <person name="Gundlapally S.R."/>
        </authorList>
    </citation>
    <scope>NUCLEOTIDE SEQUENCE [LARGE SCALE GENOMIC DNA]</scope>
    <source>
        <strain evidence="1 2">HWN-4</strain>
    </source>
</reference>
<accession>A0A2G9C634</accession>
<dbReference type="RefSeq" id="WP_099862850.1">
    <property type="nucleotide sequence ID" value="NZ_PEOG01000050.1"/>
</dbReference>
<sequence>MSVTKTTGADVYSVRNRGEWATIVVREWSERREDGTDWPRGEILINSTFGSWSQYWNAPGMRFRKFLIDLDFGYVFGRFMGHTLEQYDGDATLAKLQRELLNLRRRRRICKEAARYTWNEIDSSASRMRESVEGWVDGCHAVQTECESSWAARHIPRSEISDISELFDEPWLTTETRDHPQAVGSWRDIWPLFIAELKVELRQAEEAACAS</sequence>
<dbReference type="OrthoDB" id="9153700at2"/>
<organism evidence="1 2">
    <name type="scientific">Roseateles chitinivorans</name>
    <dbReference type="NCBI Taxonomy" id="2917965"/>
    <lineage>
        <taxon>Bacteria</taxon>
        <taxon>Pseudomonadati</taxon>
        <taxon>Pseudomonadota</taxon>
        <taxon>Betaproteobacteria</taxon>
        <taxon>Burkholderiales</taxon>
        <taxon>Sphaerotilaceae</taxon>
        <taxon>Roseateles</taxon>
    </lineage>
</organism>
<protein>
    <submittedName>
        <fullName evidence="1">Uncharacterized protein</fullName>
    </submittedName>
</protein>
<gene>
    <name evidence="1" type="ORF">CS062_17320</name>
</gene>
<keyword evidence="2" id="KW-1185">Reference proteome</keyword>
<dbReference type="EMBL" id="PEOG01000050">
    <property type="protein sequence ID" value="PIM51886.1"/>
    <property type="molecule type" value="Genomic_DNA"/>
</dbReference>
<dbReference type="InterPro" id="IPR058701">
    <property type="entry name" value="PhiTE_072-like"/>
</dbReference>
<dbReference type="Pfam" id="PF26211">
    <property type="entry name" value="Phage_phiTE_072"/>
    <property type="match status" value="1"/>
</dbReference>
<dbReference type="Proteomes" id="UP000231501">
    <property type="component" value="Unassembled WGS sequence"/>
</dbReference>
<comment type="caution">
    <text evidence="1">The sequence shown here is derived from an EMBL/GenBank/DDBJ whole genome shotgun (WGS) entry which is preliminary data.</text>
</comment>
<dbReference type="AlphaFoldDB" id="A0A2G9C634"/>
<name>A0A2G9C634_9BURK</name>
<proteinExistence type="predicted"/>
<evidence type="ECO:0000313" key="1">
    <source>
        <dbReference type="EMBL" id="PIM51886.1"/>
    </source>
</evidence>